<dbReference type="Gene3D" id="3.40.630.30">
    <property type="match status" value="1"/>
</dbReference>
<keyword evidence="2" id="KW-0808">Transferase</keyword>
<dbReference type="InterPro" id="IPR050276">
    <property type="entry name" value="MshD_Acetyltransferase"/>
</dbReference>
<comment type="caution">
    <text evidence="2">The sequence shown here is derived from an EMBL/GenBank/DDBJ whole genome shotgun (WGS) entry which is preliminary data.</text>
</comment>
<protein>
    <submittedName>
        <fullName evidence="2">N-acetyltransferase</fullName>
    </submittedName>
</protein>
<dbReference type="InterPro" id="IPR000182">
    <property type="entry name" value="GNAT_dom"/>
</dbReference>
<dbReference type="CDD" id="cd04301">
    <property type="entry name" value="NAT_SF"/>
    <property type="match status" value="1"/>
</dbReference>
<keyword evidence="3" id="KW-1185">Reference proteome</keyword>
<accession>A0A3S0VWU5</accession>
<dbReference type="Pfam" id="PF13527">
    <property type="entry name" value="Acetyltransf_9"/>
    <property type="match status" value="1"/>
</dbReference>
<dbReference type="PROSITE" id="PS51186">
    <property type="entry name" value="GNAT"/>
    <property type="match status" value="1"/>
</dbReference>
<dbReference type="InterPro" id="IPR016181">
    <property type="entry name" value="Acyl_CoA_acyltransferase"/>
</dbReference>
<evidence type="ECO:0000259" key="1">
    <source>
        <dbReference type="PROSITE" id="PS51186"/>
    </source>
</evidence>
<feature type="domain" description="N-acetyltransferase" evidence="1">
    <location>
        <begin position="1"/>
        <end position="155"/>
    </location>
</feature>
<dbReference type="AlphaFoldDB" id="A0A3S0VWU5"/>
<dbReference type="GO" id="GO:0016747">
    <property type="term" value="F:acyltransferase activity, transferring groups other than amino-acyl groups"/>
    <property type="evidence" value="ECO:0007669"/>
    <property type="project" value="InterPro"/>
</dbReference>
<evidence type="ECO:0000313" key="2">
    <source>
        <dbReference type="EMBL" id="RUQ27835.1"/>
    </source>
</evidence>
<name>A0A3S0VWU5_9BACI</name>
<dbReference type="PANTHER" id="PTHR43617:SF2">
    <property type="entry name" value="UPF0039 PROTEIN SLL0451"/>
    <property type="match status" value="1"/>
</dbReference>
<dbReference type="Proteomes" id="UP000267430">
    <property type="component" value="Unassembled WGS sequence"/>
</dbReference>
<evidence type="ECO:0000313" key="3">
    <source>
        <dbReference type="Proteomes" id="UP000267430"/>
    </source>
</evidence>
<proteinExistence type="predicted"/>
<sequence>MTIRIEKSKDFDATENIIKEAFTGLPFSDQKEHELVKRLRESPEFIPSLSLVYEVDEKIVGHILLTKLKINDDKQSFEALALAPVSVKPSYQRKGIGKEMIHKSLEMARESGFKAVVVMGHEHYYPKFGFEPASKWNIKAPFEVPDETFMVKELQMGSLKGIQGVVEYSPAFGLQ</sequence>
<gene>
    <name evidence="2" type="ORF">ELQ35_15005</name>
</gene>
<organism evidence="2 3">
    <name type="scientific">Peribacillus cavernae</name>
    <dbReference type="NCBI Taxonomy" id="1674310"/>
    <lineage>
        <taxon>Bacteria</taxon>
        <taxon>Bacillati</taxon>
        <taxon>Bacillota</taxon>
        <taxon>Bacilli</taxon>
        <taxon>Bacillales</taxon>
        <taxon>Bacillaceae</taxon>
        <taxon>Peribacillus</taxon>
    </lineage>
</organism>
<dbReference type="RefSeq" id="WP_126865643.1">
    <property type="nucleotide sequence ID" value="NZ_JAUSTX010000008.1"/>
</dbReference>
<reference evidence="2 3" key="1">
    <citation type="submission" date="2018-12" db="EMBL/GenBank/DDBJ databases">
        <title>Bacillus chawlae sp. nov., Bacillus glennii sp. nov., and Bacillus saganii sp. nov. Isolated from the Vehicle Assembly Building at Kennedy Space Center where the Viking Spacecraft were Assembled.</title>
        <authorList>
            <person name="Seuylemezian A."/>
            <person name="Vaishampayan P."/>
        </authorList>
    </citation>
    <scope>NUCLEOTIDE SEQUENCE [LARGE SCALE GENOMIC DNA]</scope>
    <source>
        <strain evidence="2 3">L5</strain>
    </source>
</reference>
<dbReference type="EMBL" id="RYZZ01000020">
    <property type="protein sequence ID" value="RUQ27835.1"/>
    <property type="molecule type" value="Genomic_DNA"/>
</dbReference>
<dbReference type="SUPFAM" id="SSF55729">
    <property type="entry name" value="Acyl-CoA N-acyltransferases (Nat)"/>
    <property type="match status" value="1"/>
</dbReference>
<dbReference type="OrthoDB" id="9797178at2"/>
<dbReference type="PANTHER" id="PTHR43617">
    <property type="entry name" value="L-AMINO ACID N-ACETYLTRANSFERASE"/>
    <property type="match status" value="1"/>
</dbReference>